<dbReference type="GO" id="GO:0009653">
    <property type="term" value="P:anatomical structure morphogenesis"/>
    <property type="evidence" value="ECO:0007669"/>
    <property type="project" value="TreeGrafter"/>
</dbReference>
<proteinExistence type="predicted"/>
<dbReference type="PANTHER" id="PTHR45739:SF7">
    <property type="entry name" value="FRAS1-RELATED EXTRACELLULAR MATRIX PROTEIN 1"/>
    <property type="match status" value="1"/>
</dbReference>
<gene>
    <name evidence="1" type="ORF">J4Q44_G00055200</name>
</gene>
<sequence>MNGHQGIEPTADQFMLCLSDGKHTSAHVPFYVIINPINDEVPEFLARNITVGSDWVTQSAGMNCTQETVDTNLLRYLHMGPHRTSLCSTCWTGRTAPHHSTATSPSRTWRKAVKTSCGERVVLTTGVLLATDGTDKPEELLYMVTVAPGNDHGIHQTPRVGHQHLQPDGHRCQPGGLRPRQQSHYIFNRFVVSNSKATRNGTLVLPSLACNGGLRVPQDSSMAVTSEAPPSDLLFFLAQPPQYCTLLRGGVPLTAGGSNFTQWDLQELEVTYRHGGGPSQIGLRHYQQGLPAGGEGTD</sequence>
<dbReference type="EMBL" id="JAGTTL010000004">
    <property type="protein sequence ID" value="KAK6323181.1"/>
    <property type="molecule type" value="Genomic_DNA"/>
</dbReference>
<organism evidence="1 2">
    <name type="scientific">Coregonus suidteri</name>
    <dbReference type="NCBI Taxonomy" id="861788"/>
    <lineage>
        <taxon>Eukaryota</taxon>
        <taxon>Metazoa</taxon>
        <taxon>Chordata</taxon>
        <taxon>Craniata</taxon>
        <taxon>Vertebrata</taxon>
        <taxon>Euteleostomi</taxon>
        <taxon>Actinopterygii</taxon>
        <taxon>Neopterygii</taxon>
        <taxon>Teleostei</taxon>
        <taxon>Protacanthopterygii</taxon>
        <taxon>Salmoniformes</taxon>
        <taxon>Salmonidae</taxon>
        <taxon>Coregoninae</taxon>
        <taxon>Coregonus</taxon>
    </lineage>
</organism>
<protein>
    <submittedName>
        <fullName evidence="1">Uncharacterized protein</fullName>
    </submittedName>
</protein>
<comment type="caution">
    <text evidence="1">The sequence shown here is derived from an EMBL/GenBank/DDBJ whole genome shotgun (WGS) entry which is preliminary data.</text>
</comment>
<dbReference type="PANTHER" id="PTHR45739">
    <property type="entry name" value="MATRIX PROTEIN, PUTATIVE-RELATED"/>
    <property type="match status" value="1"/>
</dbReference>
<evidence type="ECO:0000313" key="2">
    <source>
        <dbReference type="Proteomes" id="UP001356427"/>
    </source>
</evidence>
<keyword evidence="2" id="KW-1185">Reference proteome</keyword>
<name>A0AAN8R382_9TELE</name>
<accession>A0AAN8R382</accession>
<dbReference type="Proteomes" id="UP001356427">
    <property type="component" value="Unassembled WGS sequence"/>
</dbReference>
<reference evidence="1 2" key="1">
    <citation type="submission" date="2021-04" db="EMBL/GenBank/DDBJ databases">
        <authorList>
            <person name="De Guttry C."/>
            <person name="Zahm M."/>
            <person name="Klopp C."/>
            <person name="Cabau C."/>
            <person name="Louis A."/>
            <person name="Berthelot C."/>
            <person name="Parey E."/>
            <person name="Roest Crollius H."/>
            <person name="Montfort J."/>
            <person name="Robinson-Rechavi M."/>
            <person name="Bucao C."/>
            <person name="Bouchez O."/>
            <person name="Gislard M."/>
            <person name="Lluch J."/>
            <person name="Milhes M."/>
            <person name="Lampietro C."/>
            <person name="Lopez Roques C."/>
            <person name="Donnadieu C."/>
            <person name="Braasch I."/>
            <person name="Desvignes T."/>
            <person name="Postlethwait J."/>
            <person name="Bobe J."/>
            <person name="Wedekind C."/>
            <person name="Guiguen Y."/>
        </authorList>
    </citation>
    <scope>NUCLEOTIDE SEQUENCE [LARGE SCALE GENOMIC DNA]</scope>
    <source>
        <strain evidence="1">Cs_M1</strain>
        <tissue evidence="1">Blood</tissue>
    </source>
</reference>
<dbReference type="AlphaFoldDB" id="A0AAN8R382"/>
<evidence type="ECO:0000313" key="1">
    <source>
        <dbReference type="EMBL" id="KAK6323181.1"/>
    </source>
</evidence>
<dbReference type="InterPro" id="IPR051561">
    <property type="entry name" value="FRAS1_ECM"/>
</dbReference>